<dbReference type="PANTHER" id="PTHR43434">
    <property type="entry name" value="PHOSPHOGLYCOLATE PHOSPHATASE"/>
    <property type="match status" value="1"/>
</dbReference>
<dbReference type="eggNOG" id="COG0546">
    <property type="taxonomic scope" value="Bacteria"/>
</dbReference>
<evidence type="ECO:0000313" key="6">
    <source>
        <dbReference type="Proteomes" id="UP000000248"/>
    </source>
</evidence>
<evidence type="ECO:0000256" key="2">
    <source>
        <dbReference type="ARBA" id="ARBA00022801"/>
    </source>
</evidence>
<evidence type="ECO:0000256" key="1">
    <source>
        <dbReference type="ARBA" id="ARBA00022723"/>
    </source>
</evidence>
<keyword evidence="3" id="KW-0460">Magnesium</keyword>
<protein>
    <submittedName>
        <fullName evidence="5">Phosphoglycolate phosphatase</fullName>
        <ecNumber evidence="5">3.1.3.18</ecNumber>
    </submittedName>
</protein>
<dbReference type="InterPro" id="IPR041492">
    <property type="entry name" value="HAD_2"/>
</dbReference>
<dbReference type="InterPro" id="IPR023214">
    <property type="entry name" value="HAD_sf"/>
</dbReference>
<dbReference type="OrthoDB" id="9792518at2"/>
<dbReference type="PANTHER" id="PTHR43434:SF23">
    <property type="entry name" value="PHOSPHOGLYCOLATE PHOSPHATASE"/>
    <property type="match status" value="1"/>
</dbReference>
<dbReference type="RefSeq" id="WP_012030871.1">
    <property type="nucleotide sequence ID" value="NC_009446.1"/>
</dbReference>
<dbReference type="GO" id="GO:0046872">
    <property type="term" value="F:metal ion binding"/>
    <property type="evidence" value="ECO:0007669"/>
    <property type="project" value="UniProtKB-KW"/>
</dbReference>
<dbReference type="EMBL" id="CP000513">
    <property type="protein sequence ID" value="ABQ13249.1"/>
    <property type="molecule type" value="Genomic_DNA"/>
</dbReference>
<dbReference type="InterPro" id="IPR050155">
    <property type="entry name" value="HAD-like_hydrolase_sf"/>
</dbReference>
<dbReference type="Pfam" id="PF13419">
    <property type="entry name" value="HAD_2"/>
    <property type="match status" value="1"/>
</dbReference>
<dbReference type="GO" id="GO:0005829">
    <property type="term" value="C:cytosol"/>
    <property type="evidence" value="ECO:0007669"/>
    <property type="project" value="TreeGrafter"/>
</dbReference>
<dbReference type="InterPro" id="IPR036412">
    <property type="entry name" value="HAD-like_sf"/>
</dbReference>
<dbReference type="SFLD" id="SFLDS00003">
    <property type="entry name" value="Haloacid_Dehalogenase"/>
    <property type="match status" value="1"/>
</dbReference>
<evidence type="ECO:0000256" key="3">
    <source>
        <dbReference type="ARBA" id="ARBA00022842"/>
    </source>
</evidence>
<dbReference type="InterPro" id="IPR023198">
    <property type="entry name" value="PGP-like_dom2"/>
</dbReference>
<evidence type="ECO:0000313" key="5">
    <source>
        <dbReference type="EMBL" id="ABQ13249.1"/>
    </source>
</evidence>
<accession>A5EVJ9</accession>
<keyword evidence="4" id="KW-0119">Carbohydrate metabolism</keyword>
<dbReference type="Gene3D" id="3.40.50.1000">
    <property type="entry name" value="HAD superfamily/HAD-like"/>
    <property type="match status" value="1"/>
</dbReference>
<proteinExistence type="predicted"/>
<sequence>MKTMPFAAVLFDLDGTLFDTAGDLVPAVTHTLTTHGYHCAPAAVIREHISGGSKAMLQAAAQIPIDAETMNLLLPTFSQYYQSNIANHSALFSGMDAVLKRLETEKIHWGIVTNKFQRFAQAFVKATQMDKRLSVLVCGDTLPRAKPHPDPLFYACQQLDVAPQDCVYIGDSANDMRAGKAAGMYTIACRYGYLAADADPKTWQADAIIDAPQDLYDLLWTAAR</sequence>
<name>A5EVJ9_DICNV</name>
<keyword evidence="2 5" id="KW-0378">Hydrolase</keyword>
<dbReference type="STRING" id="246195.DNO_0537"/>
<dbReference type="EC" id="3.1.3.18" evidence="5"/>
<dbReference type="SUPFAM" id="SSF56784">
    <property type="entry name" value="HAD-like"/>
    <property type="match status" value="1"/>
</dbReference>
<dbReference type="KEGG" id="dno:DNO_0537"/>
<dbReference type="Gene3D" id="1.10.150.240">
    <property type="entry name" value="Putative phosphatase, domain 2"/>
    <property type="match status" value="1"/>
</dbReference>
<dbReference type="GO" id="GO:0006281">
    <property type="term" value="P:DNA repair"/>
    <property type="evidence" value="ECO:0007669"/>
    <property type="project" value="TreeGrafter"/>
</dbReference>
<dbReference type="SFLD" id="SFLDG01129">
    <property type="entry name" value="C1.5:_HAD__Beta-PGM__Phosphata"/>
    <property type="match status" value="1"/>
</dbReference>
<dbReference type="FunFam" id="3.40.50.1000:FF:000022">
    <property type="entry name" value="Phosphoglycolate phosphatase"/>
    <property type="match status" value="1"/>
</dbReference>
<dbReference type="NCBIfam" id="TIGR01509">
    <property type="entry name" value="HAD-SF-IA-v3"/>
    <property type="match status" value="1"/>
</dbReference>
<dbReference type="SFLD" id="SFLDG01135">
    <property type="entry name" value="C1.5.6:_HAD__Beta-PGM__Phospha"/>
    <property type="match status" value="1"/>
</dbReference>
<dbReference type="NCBIfam" id="TIGR01549">
    <property type="entry name" value="HAD-SF-IA-v1"/>
    <property type="match status" value="1"/>
</dbReference>
<dbReference type="GO" id="GO:0008967">
    <property type="term" value="F:phosphoglycolate phosphatase activity"/>
    <property type="evidence" value="ECO:0007669"/>
    <property type="project" value="UniProtKB-EC"/>
</dbReference>
<reference evidence="5 6" key="1">
    <citation type="journal article" date="2007" name="Nat. Biotechnol.">
        <title>Genome sequence and identification of candidate vaccine antigens from the animal pathogen Dichelobacter nodosus.</title>
        <authorList>
            <person name="Myers G.S."/>
            <person name="Parker D."/>
            <person name="Al-Hasani K."/>
            <person name="Kennan R.M."/>
            <person name="Seemann T."/>
            <person name="Ren Q."/>
            <person name="Badger J.H."/>
            <person name="Selengut J.D."/>
            <person name="Deboy R.T."/>
            <person name="Tettelin H."/>
            <person name="Boyce J.D."/>
            <person name="McCarl V.P."/>
            <person name="Han X."/>
            <person name="Nelson W.C."/>
            <person name="Madupu R."/>
            <person name="Mohamoud Y."/>
            <person name="Holley T."/>
            <person name="Fedorova N."/>
            <person name="Khouri H."/>
            <person name="Bottomley S.P."/>
            <person name="Whittington R.J."/>
            <person name="Adler B."/>
            <person name="Songer J.G."/>
            <person name="Rood J.I."/>
            <person name="Paulsen I.T."/>
        </authorList>
    </citation>
    <scope>NUCLEOTIDE SEQUENCE [LARGE SCALE GENOMIC DNA]</scope>
    <source>
        <strain evidence="5 6">VCS1703A</strain>
    </source>
</reference>
<dbReference type="AlphaFoldDB" id="A5EVJ9"/>
<keyword evidence="1" id="KW-0479">Metal-binding</keyword>
<dbReference type="HOGENOM" id="CLU_045011_19_1_6"/>
<evidence type="ECO:0000256" key="4">
    <source>
        <dbReference type="ARBA" id="ARBA00023277"/>
    </source>
</evidence>
<keyword evidence="6" id="KW-1185">Reference proteome</keyword>
<dbReference type="InterPro" id="IPR006439">
    <property type="entry name" value="HAD-SF_hydro_IA"/>
</dbReference>
<dbReference type="Proteomes" id="UP000000248">
    <property type="component" value="Chromosome"/>
</dbReference>
<organism evidence="5 6">
    <name type="scientific">Dichelobacter nodosus (strain VCS1703A)</name>
    <dbReference type="NCBI Taxonomy" id="246195"/>
    <lineage>
        <taxon>Bacteria</taxon>
        <taxon>Pseudomonadati</taxon>
        <taxon>Pseudomonadota</taxon>
        <taxon>Gammaproteobacteria</taxon>
        <taxon>Cardiobacteriales</taxon>
        <taxon>Cardiobacteriaceae</taxon>
        <taxon>Dichelobacter</taxon>
    </lineage>
</organism>
<gene>
    <name evidence="5" type="primary">gph</name>
    <name evidence="5" type="ordered locus">DNO_0537</name>
</gene>